<dbReference type="InParanoid" id="A0A1X7VSF3"/>
<sequence>MSIPETSGSGDTYWKEPVEAEVAMVLKAGADEREGLGVAAKVGGASEEEREGGEEVVGGVTSTGGSEKSQWTPYWIQGQRAINYFSL</sequence>
<reference evidence="2" key="1">
    <citation type="submission" date="2017-05" db="UniProtKB">
        <authorList>
            <consortium name="EnsemblMetazoa"/>
        </authorList>
    </citation>
    <scope>IDENTIFICATION</scope>
</reference>
<feature type="compositionally biased region" description="Low complexity" evidence="1">
    <location>
        <begin position="57"/>
        <end position="67"/>
    </location>
</feature>
<proteinExistence type="predicted"/>
<dbReference type="AlphaFoldDB" id="A0A1X7VSF3"/>
<accession>A0A1X7VSF3</accession>
<name>A0A1X7VSF3_AMPQE</name>
<dbReference type="EnsemblMetazoa" id="Aqu2.1.43022_001">
    <property type="protein sequence ID" value="Aqu2.1.43022_001"/>
    <property type="gene ID" value="Aqu2.1.43022"/>
</dbReference>
<protein>
    <submittedName>
        <fullName evidence="2">Uncharacterized protein</fullName>
    </submittedName>
</protein>
<evidence type="ECO:0000256" key="1">
    <source>
        <dbReference type="SAM" id="MobiDB-lite"/>
    </source>
</evidence>
<feature type="region of interest" description="Disordered" evidence="1">
    <location>
        <begin position="42"/>
        <end position="69"/>
    </location>
</feature>
<organism evidence="2">
    <name type="scientific">Amphimedon queenslandica</name>
    <name type="common">Sponge</name>
    <dbReference type="NCBI Taxonomy" id="400682"/>
    <lineage>
        <taxon>Eukaryota</taxon>
        <taxon>Metazoa</taxon>
        <taxon>Porifera</taxon>
        <taxon>Demospongiae</taxon>
        <taxon>Heteroscleromorpha</taxon>
        <taxon>Haplosclerida</taxon>
        <taxon>Niphatidae</taxon>
        <taxon>Amphimedon</taxon>
    </lineage>
</organism>
<evidence type="ECO:0000313" key="2">
    <source>
        <dbReference type="EnsemblMetazoa" id="Aqu2.1.43022_001"/>
    </source>
</evidence>